<comment type="caution">
    <text evidence="1">The sequence shown here is derived from an EMBL/GenBank/DDBJ whole genome shotgun (WGS) entry which is preliminary data.</text>
</comment>
<dbReference type="Proteomes" id="UP000805649">
    <property type="component" value="Unassembled WGS sequence"/>
</dbReference>
<name>A0ACC3Z6A5_COLTU</name>
<evidence type="ECO:0000313" key="1">
    <source>
        <dbReference type="EMBL" id="KAL0939624.1"/>
    </source>
</evidence>
<keyword evidence="2" id="KW-1185">Reference proteome</keyword>
<evidence type="ECO:0000313" key="2">
    <source>
        <dbReference type="Proteomes" id="UP000805649"/>
    </source>
</evidence>
<sequence length="509" mass="55013">MNGINGKNAVPQQLKRAEEVEDLLDAVKELIVPYIRAADDAAGQKAGGNTSVNIPGVPSNVLVDTQKPEALVEKLKLLLPQGDGLGKDGLLDVVQKILRYSVNTWDQGFMDKLYASNTPVGVVSDLLLSVLNTNLHVYQVSPALSIIEKITARKFANLFGFTGPRAGGVTCQGGSSSNLTSLVVARSALYPETKASGNGSHDFVVFTSAHGHYSVEKSALTCGLGASSVWAVPIDSEGRMIPGALRELVLHAKAEGKTPLYVNSTAGTTVMGSYDPFEEIAAICKEFGMWFHIDASWGGSVVFSEKQRLKLKGSHLADSITVNPHKMLNVPVTCSFLLTPDEKVFHKANTLPAGYLFHNVDETDNVWDLADLTLQCGRRGDSLKLALAWIYYGAGGFEKQIDQAFLLAEHLATLVQESENFVLVSSNPPPCLQVCFYYAPNGKLAEDPATNTKRTSEMVSRLIRRGFMVDYAPGEKGSFFRVVVNCQTLKGTVEGLFKALEEVGKEVVV</sequence>
<protein>
    <submittedName>
        <fullName evidence="1">Uncharacterized protein</fullName>
    </submittedName>
</protein>
<organism evidence="1 2">
    <name type="scientific">Colletotrichum truncatum</name>
    <name type="common">Anthracnose fungus</name>
    <name type="synonym">Colletotrichum capsici</name>
    <dbReference type="NCBI Taxonomy" id="5467"/>
    <lineage>
        <taxon>Eukaryota</taxon>
        <taxon>Fungi</taxon>
        <taxon>Dikarya</taxon>
        <taxon>Ascomycota</taxon>
        <taxon>Pezizomycotina</taxon>
        <taxon>Sordariomycetes</taxon>
        <taxon>Hypocreomycetidae</taxon>
        <taxon>Glomerellales</taxon>
        <taxon>Glomerellaceae</taxon>
        <taxon>Colletotrichum</taxon>
        <taxon>Colletotrichum truncatum species complex</taxon>
    </lineage>
</organism>
<proteinExistence type="predicted"/>
<accession>A0ACC3Z6A5</accession>
<reference evidence="1 2" key="1">
    <citation type="journal article" date="2020" name="Phytopathology">
        <title>Genome Sequence Resources of Colletotrichum truncatum, C. plurivorum, C. musicola, and C. sojae: Four Species Pathogenic to Soybean (Glycine max).</title>
        <authorList>
            <person name="Rogerio F."/>
            <person name="Boufleur T.R."/>
            <person name="Ciampi-Guillardi M."/>
            <person name="Sukno S.A."/>
            <person name="Thon M.R."/>
            <person name="Massola Junior N.S."/>
            <person name="Baroncelli R."/>
        </authorList>
    </citation>
    <scope>NUCLEOTIDE SEQUENCE [LARGE SCALE GENOMIC DNA]</scope>
    <source>
        <strain evidence="1 2">CMES1059</strain>
    </source>
</reference>
<dbReference type="EMBL" id="VUJX02000003">
    <property type="protein sequence ID" value="KAL0939624.1"/>
    <property type="molecule type" value="Genomic_DNA"/>
</dbReference>
<gene>
    <name evidence="1" type="ORF">CTRU02_206234</name>
</gene>